<protein>
    <submittedName>
        <fullName evidence="1">Uncharacterized protein</fullName>
    </submittedName>
</protein>
<reference evidence="1 2" key="1">
    <citation type="submission" date="2020-12" db="EMBL/GenBank/DDBJ databases">
        <authorList>
            <person name="Awala S.I."/>
            <person name="Gwak J.-H."/>
            <person name="Kim S.-J."/>
            <person name="Rhee S.-K."/>
        </authorList>
    </citation>
    <scope>NUCLEOTIDE SEQUENCE [LARGE SCALE GENOMIC DNA]</scope>
    <source>
        <strain evidence="1 2">IT5</strain>
    </source>
</reference>
<proteinExistence type="predicted"/>
<evidence type="ECO:0000313" key="2">
    <source>
        <dbReference type="Proteomes" id="UP000663088"/>
    </source>
</evidence>
<dbReference type="RefSeq" id="WP_206847969.1">
    <property type="nucleotide sequence ID" value="NZ_CP065956.1"/>
</dbReference>
<name>A0ABX7PX78_9BACT</name>
<keyword evidence="2" id="KW-1185">Reference proteome</keyword>
<sequence length="70" mass="7762">MEKTGRKMNFWRSFCFLGLEGKDVHRPHGVAMDGKGGPWAITGPANRKVAGWLTCGYSRAMGFTIKMTRG</sequence>
<dbReference type="EMBL" id="CP065956">
    <property type="protein sequence ID" value="QSR87522.1"/>
    <property type="molecule type" value="Genomic_DNA"/>
</dbReference>
<evidence type="ECO:0000313" key="1">
    <source>
        <dbReference type="EMBL" id="QSR87522.1"/>
    </source>
</evidence>
<organism evidence="1 2">
    <name type="scientific">Candidatus Methylacidiphilum infernorum</name>
    <dbReference type="NCBI Taxonomy" id="511746"/>
    <lineage>
        <taxon>Bacteria</taxon>
        <taxon>Pseudomonadati</taxon>
        <taxon>Verrucomicrobiota</taxon>
        <taxon>Methylacidiphilae</taxon>
        <taxon>Methylacidiphilales</taxon>
        <taxon>Methylacidiphilaceae</taxon>
        <taxon>Methylacidiphilum (ex Ratnadevi et al. 2023)</taxon>
    </lineage>
</organism>
<accession>A0ABX7PX78</accession>
<gene>
    <name evidence="1" type="ORF">EM20IM_04155</name>
</gene>
<dbReference type="Proteomes" id="UP000663088">
    <property type="component" value="Chromosome"/>
</dbReference>